<evidence type="ECO:0000313" key="3">
    <source>
        <dbReference type="Proteomes" id="UP000610966"/>
    </source>
</evidence>
<evidence type="ECO:0000256" key="1">
    <source>
        <dbReference type="SAM" id="MobiDB-lite"/>
    </source>
</evidence>
<organism evidence="2 3">
    <name type="scientific">Sphaerimonospora thailandensis</name>
    <dbReference type="NCBI Taxonomy" id="795644"/>
    <lineage>
        <taxon>Bacteria</taxon>
        <taxon>Bacillati</taxon>
        <taxon>Actinomycetota</taxon>
        <taxon>Actinomycetes</taxon>
        <taxon>Streptosporangiales</taxon>
        <taxon>Streptosporangiaceae</taxon>
        <taxon>Sphaerimonospora</taxon>
    </lineage>
</organism>
<dbReference type="EMBL" id="BOOG01000001">
    <property type="protein sequence ID" value="GIH67756.1"/>
    <property type="molecule type" value="Genomic_DNA"/>
</dbReference>
<dbReference type="AlphaFoldDB" id="A0A8J3VXB7"/>
<protein>
    <submittedName>
        <fullName evidence="2">Uncharacterized protein</fullName>
    </submittedName>
</protein>
<feature type="region of interest" description="Disordered" evidence="1">
    <location>
        <begin position="562"/>
        <end position="585"/>
    </location>
</feature>
<dbReference type="Proteomes" id="UP000610966">
    <property type="component" value="Unassembled WGS sequence"/>
</dbReference>
<feature type="compositionally biased region" description="Low complexity" evidence="1">
    <location>
        <begin position="562"/>
        <end position="576"/>
    </location>
</feature>
<dbReference type="RefSeq" id="WP_204009390.1">
    <property type="nucleotide sequence ID" value="NZ_BOOG01000001.1"/>
</dbReference>
<comment type="caution">
    <text evidence="2">The sequence shown here is derived from an EMBL/GenBank/DDBJ whole genome shotgun (WGS) entry which is preliminary data.</text>
</comment>
<dbReference type="Gene3D" id="1.20.120.20">
    <property type="entry name" value="Apolipoprotein"/>
    <property type="match status" value="1"/>
</dbReference>
<accession>A0A8J3VXB7</accession>
<sequence>MTDQKLASELLRDLAALPELQPRAKQLQELSRAIMTPNQAEQWCEVDLFAAFPPSESVRPAPESSRWHGLLKIISLVQPVLVFLPIVVTWYGLKDATTAYGEALATGGVEAARRPFLEMWQQGFDGRLAGWLRFDNVAMMTLGVIGALIVVTLADRLLQRTVEQRADEQAERIRGRLLGALTRATLVLSQVRLSSPARFQAELTRSAAEMHRMGETIGKVHTQVMESLNTALDATGQATAALKTGVADVQRSIKTLDEHLTAVTSSAETLLQAVERTGYAIDSVGERTDEAVGRVGDRLGDVILDAARGVQRTLDEMTALTGQTMKDVATSTGQAVQDMTHATGQAVQDMTHATGQAVRETAKDLDSRIGELVSATAGLGTAMDRMEAAATLSGDRISRVLADSGGTLTAAVGHAGAEVKEALDDWAETASAHASRIEMVSDTAGRTVHLLEETRDALNSLHELNNLHELEGLRELNGLRELHRLHELPADLTRALQEIPSAVREVTGPELGGLRSAITRLDDAVRQAGTAISAGLAAVAANDAHHAVTGAAGVPGAPGVSGVPAGPAGPGDAVNGFEGANGDRT</sequence>
<proteinExistence type="predicted"/>
<reference evidence="2" key="1">
    <citation type="submission" date="2021-01" db="EMBL/GenBank/DDBJ databases">
        <title>Whole genome shotgun sequence of Sphaerimonospora thailandensis NBRC 107569.</title>
        <authorList>
            <person name="Komaki H."/>
            <person name="Tamura T."/>
        </authorList>
    </citation>
    <scope>NUCLEOTIDE SEQUENCE</scope>
    <source>
        <strain evidence="2">NBRC 107569</strain>
    </source>
</reference>
<keyword evidence="3" id="KW-1185">Reference proteome</keyword>
<evidence type="ECO:0000313" key="2">
    <source>
        <dbReference type="EMBL" id="GIH67756.1"/>
    </source>
</evidence>
<name>A0A8J3VXB7_9ACTN</name>
<gene>
    <name evidence="2" type="ORF">Mth01_00090</name>
</gene>